<feature type="compositionally biased region" description="Basic and acidic residues" evidence="1">
    <location>
        <begin position="126"/>
        <end position="163"/>
    </location>
</feature>
<gene>
    <name evidence="3" type="ORF">ACFOFO_08585</name>
</gene>
<keyword evidence="2" id="KW-0472">Membrane</keyword>
<feature type="region of interest" description="Disordered" evidence="1">
    <location>
        <begin position="122"/>
        <end position="209"/>
    </location>
</feature>
<sequence length="251" mass="27689">MSTTTATIERIERQPARGVEHPAAALSDARPRRHLYRGSRFRALGVGFLVLVVAAIWWSSRIDQDMSFQHLDEAIGHAPAVPQVEQPVALTMPNQSMVAASSSADSAQAQALEVTDQLAETEAATVDEKNKLNQARIEQETRAKRAAEGKRAVEAKRRSDELAQRQAAASEAQRKRDQEERIKREEAQQRRSQQPVAAAPAAVSPQQACAGSSNFISRGLCEGRECAKPQWAGLQYCVDMKERLKPRSTDH</sequence>
<feature type="compositionally biased region" description="Basic and acidic residues" evidence="1">
    <location>
        <begin position="172"/>
        <end position="189"/>
    </location>
</feature>
<evidence type="ECO:0000256" key="1">
    <source>
        <dbReference type="SAM" id="MobiDB-lite"/>
    </source>
</evidence>
<protein>
    <submittedName>
        <fullName evidence="3">Uncharacterized protein</fullName>
    </submittedName>
</protein>
<feature type="transmembrane region" description="Helical" evidence="2">
    <location>
        <begin position="41"/>
        <end position="59"/>
    </location>
</feature>
<keyword evidence="2" id="KW-1133">Transmembrane helix</keyword>
<feature type="compositionally biased region" description="Low complexity" evidence="1">
    <location>
        <begin position="190"/>
        <end position="208"/>
    </location>
</feature>
<evidence type="ECO:0000256" key="2">
    <source>
        <dbReference type="SAM" id="Phobius"/>
    </source>
</evidence>
<evidence type="ECO:0000313" key="4">
    <source>
        <dbReference type="Proteomes" id="UP001595530"/>
    </source>
</evidence>
<keyword evidence="2" id="KW-0812">Transmembrane</keyword>
<dbReference type="Proteomes" id="UP001595530">
    <property type="component" value="Unassembled WGS sequence"/>
</dbReference>
<dbReference type="EMBL" id="JBHRTP010000023">
    <property type="protein sequence ID" value="MFC3108015.1"/>
    <property type="molecule type" value="Genomic_DNA"/>
</dbReference>
<accession>A0ABV7F3B8</accession>
<keyword evidence="4" id="KW-1185">Reference proteome</keyword>
<reference evidence="4" key="1">
    <citation type="journal article" date="2019" name="Int. J. Syst. Evol. Microbiol.">
        <title>The Global Catalogue of Microorganisms (GCM) 10K type strain sequencing project: providing services to taxonomists for standard genome sequencing and annotation.</title>
        <authorList>
            <consortium name="The Broad Institute Genomics Platform"/>
            <consortium name="The Broad Institute Genome Sequencing Center for Infectious Disease"/>
            <person name="Wu L."/>
            <person name="Ma J."/>
        </authorList>
    </citation>
    <scope>NUCLEOTIDE SEQUENCE [LARGE SCALE GENOMIC DNA]</scope>
    <source>
        <strain evidence="4">KCTC 42986</strain>
    </source>
</reference>
<organism evidence="3 4">
    <name type="scientific">Undibacterium arcticum</name>
    <dbReference type="NCBI Taxonomy" id="1762892"/>
    <lineage>
        <taxon>Bacteria</taxon>
        <taxon>Pseudomonadati</taxon>
        <taxon>Pseudomonadota</taxon>
        <taxon>Betaproteobacteria</taxon>
        <taxon>Burkholderiales</taxon>
        <taxon>Oxalobacteraceae</taxon>
        <taxon>Undibacterium</taxon>
    </lineage>
</organism>
<dbReference type="RefSeq" id="WP_390328361.1">
    <property type="nucleotide sequence ID" value="NZ_JBHRTP010000023.1"/>
</dbReference>
<comment type="caution">
    <text evidence="3">The sequence shown here is derived from an EMBL/GenBank/DDBJ whole genome shotgun (WGS) entry which is preliminary data.</text>
</comment>
<proteinExistence type="predicted"/>
<evidence type="ECO:0000313" key="3">
    <source>
        <dbReference type="EMBL" id="MFC3108015.1"/>
    </source>
</evidence>
<name>A0ABV7F3B8_9BURK</name>